<proteinExistence type="predicted"/>
<dbReference type="GeneID" id="41334655"/>
<dbReference type="Proteomes" id="UP000215452">
    <property type="component" value="Chromosome"/>
</dbReference>
<dbReference type="RefSeq" id="WP_014579804.1">
    <property type="nucleotide sequence ID" value="NZ_CP034597.1"/>
</dbReference>
<gene>
    <name evidence="1" type="ORF">CIB43_00648</name>
</gene>
<sequence length="263" mass="31302">MRNEKQLDFSYDSAQKNPYFAKWIQNLSITKEEFIENLDLFWLAIQFLSKPNYKYEIVRNLFTGRLVSKTTFIYNENFVQKKWLDYFLLPEISFKNAEKFAKYVKENYPKSKKILPLKQYKNSFKKMITTHKLIYLKGGDSIQRSELLKSFAIIFAKNSNNVGFFSLSEISHYIYENKLNLLDKLRNVKILLIEFDLVNNFTKWFIVELANILIDRIMNKKITFLGFDDNFYGNNKDSEKKIIGVIKNYGFSDPIWAKAQKIN</sequence>
<name>A0A223MAP8_MESHO</name>
<evidence type="ECO:0000313" key="1">
    <source>
        <dbReference type="EMBL" id="ASU14536.1"/>
    </source>
</evidence>
<reference evidence="1 2" key="1">
    <citation type="submission" date="2017-08" db="EMBL/GenBank/DDBJ databases">
        <title>The complete genome sequence of a Mycoplasma hyopneumoniae isolate in Korea.</title>
        <authorList>
            <person name="Han J."/>
            <person name="Lee N."/>
        </authorList>
    </citation>
    <scope>NUCLEOTIDE SEQUENCE [LARGE SCALE GENOMIC DNA]</scope>
    <source>
        <strain evidence="1 2">KM014</strain>
    </source>
</reference>
<evidence type="ECO:0000313" key="2">
    <source>
        <dbReference type="Proteomes" id="UP000215452"/>
    </source>
</evidence>
<organism evidence="1 2">
    <name type="scientific">Mesomycoplasma hyopneumoniae</name>
    <name type="common">Mycoplasma hyopneumoniae</name>
    <dbReference type="NCBI Taxonomy" id="2099"/>
    <lineage>
        <taxon>Bacteria</taxon>
        <taxon>Bacillati</taxon>
        <taxon>Mycoplasmatota</taxon>
        <taxon>Mycoplasmoidales</taxon>
        <taxon>Metamycoplasmataceae</taxon>
        <taxon>Mesomycoplasma</taxon>
    </lineage>
</organism>
<dbReference type="EMBL" id="CP022714">
    <property type="protein sequence ID" value="ASU14536.1"/>
    <property type="molecule type" value="Genomic_DNA"/>
</dbReference>
<protein>
    <submittedName>
        <fullName evidence="1">Uncharacterized protein</fullName>
    </submittedName>
</protein>
<dbReference type="OMA" id="DQEPNAK"/>
<dbReference type="AlphaFoldDB" id="A0A223MAP8"/>
<accession>A0A223MAP8</accession>